<comment type="caution">
    <text evidence="1">The sequence shown here is derived from an EMBL/GenBank/DDBJ whole genome shotgun (WGS) entry which is preliminary data.</text>
</comment>
<evidence type="ECO:0000313" key="2">
    <source>
        <dbReference type="Proteomes" id="UP000183567"/>
    </source>
</evidence>
<dbReference type="EMBL" id="LVVM01005567">
    <property type="protein sequence ID" value="OJA10219.1"/>
    <property type="molecule type" value="Genomic_DNA"/>
</dbReference>
<gene>
    <name evidence="1" type="ORF">AZE42_05519</name>
</gene>
<evidence type="ECO:0000313" key="1">
    <source>
        <dbReference type="EMBL" id="OJA10219.1"/>
    </source>
</evidence>
<reference evidence="1 2" key="1">
    <citation type="submission" date="2016-03" db="EMBL/GenBank/DDBJ databases">
        <title>Comparative genomics of the ectomycorrhizal sister species Rhizopogon vinicolor and Rhizopogon vesiculosus (Basidiomycota: Boletales) reveals a divergence of the mating type B locus.</title>
        <authorList>
            <person name="Mujic A.B."/>
            <person name="Kuo A."/>
            <person name="Tritt A."/>
            <person name="Lipzen A."/>
            <person name="Chen C."/>
            <person name="Johnson J."/>
            <person name="Sharma A."/>
            <person name="Barry K."/>
            <person name="Grigoriev I.V."/>
            <person name="Spatafora J.W."/>
        </authorList>
    </citation>
    <scope>NUCLEOTIDE SEQUENCE [LARGE SCALE GENOMIC DNA]</scope>
    <source>
        <strain evidence="1 2">AM-OR11-056</strain>
    </source>
</reference>
<organism evidence="1 2">
    <name type="scientific">Rhizopogon vesiculosus</name>
    <dbReference type="NCBI Taxonomy" id="180088"/>
    <lineage>
        <taxon>Eukaryota</taxon>
        <taxon>Fungi</taxon>
        <taxon>Dikarya</taxon>
        <taxon>Basidiomycota</taxon>
        <taxon>Agaricomycotina</taxon>
        <taxon>Agaricomycetes</taxon>
        <taxon>Agaricomycetidae</taxon>
        <taxon>Boletales</taxon>
        <taxon>Suillineae</taxon>
        <taxon>Rhizopogonaceae</taxon>
        <taxon>Rhizopogon</taxon>
    </lineage>
</organism>
<accession>A0A1J8PR25</accession>
<feature type="non-terminal residue" evidence="1">
    <location>
        <position position="31"/>
    </location>
</feature>
<proteinExistence type="predicted"/>
<protein>
    <submittedName>
        <fullName evidence="1">Uncharacterized protein</fullName>
    </submittedName>
</protein>
<dbReference type="AlphaFoldDB" id="A0A1J8PR25"/>
<sequence length="31" mass="3926">MLRLSYTSCWICMPRVLMIQNFRRQTRFWTS</sequence>
<name>A0A1J8PR25_9AGAM</name>
<dbReference type="Proteomes" id="UP000183567">
    <property type="component" value="Unassembled WGS sequence"/>
</dbReference>
<keyword evidence="2" id="KW-1185">Reference proteome</keyword>